<evidence type="ECO:0000313" key="1">
    <source>
        <dbReference type="EMBL" id="MCL1632300.1"/>
    </source>
</evidence>
<keyword evidence="2" id="KW-1185">Reference proteome</keyword>
<reference evidence="1 2" key="1">
    <citation type="submission" date="2022-05" db="EMBL/GenBank/DDBJ databases">
        <title>Sporolactobacillus sp nov CPB3-1, isolated from tree bark (Mangifera indica L.).</title>
        <authorList>
            <person name="Phuengjayaem S."/>
            <person name="Tanasupawat S."/>
        </authorList>
    </citation>
    <scope>NUCLEOTIDE SEQUENCE [LARGE SCALE GENOMIC DNA]</scope>
    <source>
        <strain evidence="1 2">CPB3-1</strain>
    </source>
</reference>
<dbReference type="RefSeq" id="WP_249101890.1">
    <property type="nucleotide sequence ID" value="NZ_JAMAST010000012.1"/>
</dbReference>
<evidence type="ECO:0000313" key="2">
    <source>
        <dbReference type="Proteomes" id="UP001203004"/>
    </source>
</evidence>
<proteinExistence type="predicted"/>
<name>A0ABT0MBQ4_9BACL</name>
<protein>
    <recommendedName>
        <fullName evidence="3">Transposase (putative) YhgA-like domain-containing protein</fullName>
    </recommendedName>
</protein>
<dbReference type="EMBL" id="JAMAST010000012">
    <property type="protein sequence ID" value="MCL1632300.1"/>
    <property type="molecule type" value="Genomic_DNA"/>
</dbReference>
<comment type="caution">
    <text evidence="1">The sequence shown here is derived from an EMBL/GenBank/DDBJ whole genome shotgun (WGS) entry which is preliminary data.</text>
</comment>
<sequence length="114" mass="13523">MATDHDRRFKVLIRTFFDEFLAAFFPNVYQSIDLSEKKFLSEELFPDLIEGEKKRADIMAEAMMKSDKDVILIIHLEAQNYHQKDFAKRMHVCLLQYDLSEISKNCFTDCCFQL</sequence>
<accession>A0ABT0MBQ4</accession>
<gene>
    <name evidence="1" type="ORF">M3N64_10155</name>
</gene>
<organism evidence="1 2">
    <name type="scientific">Sporolactobacillus mangiferae</name>
    <dbReference type="NCBI Taxonomy" id="2940498"/>
    <lineage>
        <taxon>Bacteria</taxon>
        <taxon>Bacillati</taxon>
        <taxon>Bacillota</taxon>
        <taxon>Bacilli</taxon>
        <taxon>Bacillales</taxon>
        <taxon>Sporolactobacillaceae</taxon>
        <taxon>Sporolactobacillus</taxon>
    </lineage>
</organism>
<dbReference type="Proteomes" id="UP001203004">
    <property type="component" value="Unassembled WGS sequence"/>
</dbReference>
<evidence type="ECO:0008006" key="3">
    <source>
        <dbReference type="Google" id="ProtNLM"/>
    </source>
</evidence>